<evidence type="ECO:0000259" key="4">
    <source>
        <dbReference type="Pfam" id="PF01494"/>
    </source>
</evidence>
<dbReference type="SUPFAM" id="SSF51905">
    <property type="entry name" value="FAD/NAD(P)-binding domain"/>
    <property type="match status" value="1"/>
</dbReference>
<dbReference type="PANTHER" id="PTHR43476:SF4">
    <property type="entry name" value="BLR0106 PROTEIN"/>
    <property type="match status" value="1"/>
</dbReference>
<evidence type="ECO:0000256" key="2">
    <source>
        <dbReference type="ARBA" id="ARBA00023027"/>
    </source>
</evidence>
<name>A0A919RK43_9ACTN</name>
<feature type="domain" description="FAD-binding" evidence="4">
    <location>
        <begin position="12"/>
        <end position="360"/>
    </location>
</feature>
<comment type="caution">
    <text evidence="5">The sequence shown here is derived from an EMBL/GenBank/DDBJ whole genome shotgun (WGS) entry which is preliminary data.</text>
</comment>
<dbReference type="GO" id="GO:0016491">
    <property type="term" value="F:oxidoreductase activity"/>
    <property type="evidence" value="ECO:0007669"/>
    <property type="project" value="UniProtKB-KW"/>
</dbReference>
<dbReference type="InterPro" id="IPR002938">
    <property type="entry name" value="FAD-bd"/>
</dbReference>
<proteinExistence type="predicted"/>
<dbReference type="EMBL" id="BOOW01000032">
    <property type="protein sequence ID" value="GII95078.1"/>
    <property type="molecule type" value="Genomic_DNA"/>
</dbReference>
<keyword evidence="1" id="KW-0560">Oxidoreductase</keyword>
<keyword evidence="6" id="KW-1185">Reference proteome</keyword>
<protein>
    <recommendedName>
        <fullName evidence="4">FAD-binding domain-containing protein</fullName>
    </recommendedName>
</protein>
<dbReference type="Pfam" id="PF01494">
    <property type="entry name" value="FAD_binding_3"/>
    <property type="match status" value="1"/>
</dbReference>
<dbReference type="AlphaFoldDB" id="A0A919RK43"/>
<evidence type="ECO:0000256" key="3">
    <source>
        <dbReference type="SAM" id="MobiDB-lite"/>
    </source>
</evidence>
<dbReference type="InterPro" id="IPR050631">
    <property type="entry name" value="PheA/TfdB_FAD_monoxygenase"/>
</dbReference>
<dbReference type="PRINTS" id="PR00420">
    <property type="entry name" value="RNGMNOXGNASE"/>
</dbReference>
<keyword evidence="2" id="KW-0520">NAD</keyword>
<dbReference type="Proteomes" id="UP000606172">
    <property type="component" value="Unassembled WGS sequence"/>
</dbReference>
<dbReference type="GO" id="GO:0071949">
    <property type="term" value="F:FAD binding"/>
    <property type="evidence" value="ECO:0007669"/>
    <property type="project" value="InterPro"/>
</dbReference>
<dbReference type="Gene3D" id="3.50.50.60">
    <property type="entry name" value="FAD/NAD(P)-binding domain"/>
    <property type="match status" value="1"/>
</dbReference>
<evidence type="ECO:0000313" key="6">
    <source>
        <dbReference type="Proteomes" id="UP000606172"/>
    </source>
</evidence>
<evidence type="ECO:0000256" key="1">
    <source>
        <dbReference type="ARBA" id="ARBA00023002"/>
    </source>
</evidence>
<feature type="region of interest" description="Disordered" evidence="3">
    <location>
        <begin position="150"/>
        <end position="170"/>
    </location>
</feature>
<dbReference type="InterPro" id="IPR036188">
    <property type="entry name" value="FAD/NAD-bd_sf"/>
</dbReference>
<dbReference type="PANTHER" id="PTHR43476">
    <property type="entry name" value="3-(3-HYDROXY-PHENYL)PROPIONATE/3-HYDROXYCINNAMIC ACID HYDROXYLASE"/>
    <property type="match status" value="1"/>
</dbReference>
<organism evidence="5 6">
    <name type="scientific">Sinosporangium siamense</name>
    <dbReference type="NCBI Taxonomy" id="1367973"/>
    <lineage>
        <taxon>Bacteria</taxon>
        <taxon>Bacillati</taxon>
        <taxon>Actinomycetota</taxon>
        <taxon>Actinomycetes</taxon>
        <taxon>Streptosporangiales</taxon>
        <taxon>Streptosporangiaceae</taxon>
        <taxon>Sinosporangium</taxon>
    </lineage>
</organism>
<reference evidence="5" key="1">
    <citation type="submission" date="2021-01" db="EMBL/GenBank/DDBJ databases">
        <title>Whole genome shotgun sequence of Sinosporangium siamense NBRC 109515.</title>
        <authorList>
            <person name="Komaki H."/>
            <person name="Tamura T."/>
        </authorList>
    </citation>
    <scope>NUCLEOTIDE SEQUENCE</scope>
    <source>
        <strain evidence="5">NBRC 109515</strain>
    </source>
</reference>
<dbReference type="Gene3D" id="3.30.70.2450">
    <property type="match status" value="1"/>
</dbReference>
<sequence length="384" mass="40813">MKTQRTRAGEMYDVLVVGAGPAGLTVAAGLARHGVSCLVVERGEHPPAGAHCLVVQAASAAALTTVGVDVAAIPSSAPLRRRVFHVSRHTETRPLSAPSLVVGHDGMTQLLSAAALRYGAAVETGADVVGVHQVGGLHGDGHVQVRVHSRDHPTLGDSNGAHSTEPRSGRADIRRARWVVVCTGTDDTLTRAMGLDWMPSHPRPVRWLGVNAVVTGVPGLGPEEEHIFHGPHANLGLLPLPTGGHRLFSVAADQARPPRDAGEFEAFVRRITGLPATLSEVGDLWRTRPGSGRAPAARRGRVLTLGAARRRLPLPVQCLNAAIEEAVHLADELAGVVHGRRPHHALEAHAVRHGRAAERLISEAWRMVDYATTPDPEQWLAKPR</sequence>
<accession>A0A919RK43</accession>
<gene>
    <name evidence="5" type="ORF">Ssi02_53090</name>
</gene>
<evidence type="ECO:0000313" key="5">
    <source>
        <dbReference type="EMBL" id="GII95078.1"/>
    </source>
</evidence>
<dbReference type="RefSeq" id="WP_204030137.1">
    <property type="nucleotide sequence ID" value="NZ_BOOW01000032.1"/>
</dbReference>